<dbReference type="EMBL" id="VEPZ02001024">
    <property type="protein sequence ID" value="KAE8701194.1"/>
    <property type="molecule type" value="Genomic_DNA"/>
</dbReference>
<reference evidence="6" key="1">
    <citation type="submission" date="2019-09" db="EMBL/GenBank/DDBJ databases">
        <title>Draft genome information of white flower Hibiscus syriacus.</title>
        <authorList>
            <person name="Kim Y.-M."/>
        </authorList>
    </citation>
    <scope>NUCLEOTIDE SEQUENCE [LARGE SCALE GENOMIC DNA]</scope>
    <source>
        <strain evidence="6">YM2019G1</strain>
    </source>
</reference>
<comment type="similarity">
    <text evidence="1">Belongs to the peptidase C1 family.</text>
</comment>
<comment type="caution">
    <text evidence="6">The sequence shown here is derived from an EMBL/GenBank/DDBJ whole genome shotgun (WGS) entry which is preliminary data.</text>
</comment>
<name>A0A6A3A9X1_HIBSY</name>
<evidence type="ECO:0000256" key="3">
    <source>
        <dbReference type="ARBA" id="ARBA00022801"/>
    </source>
</evidence>
<dbReference type="Gene3D" id="3.90.70.10">
    <property type="entry name" value="Cysteine proteinases"/>
    <property type="match status" value="1"/>
</dbReference>
<keyword evidence="3" id="KW-0378">Hydrolase</keyword>
<dbReference type="PANTHER" id="PTHR12411">
    <property type="entry name" value="CYSTEINE PROTEASE FAMILY C1-RELATED"/>
    <property type="match status" value="1"/>
</dbReference>
<proteinExistence type="inferred from homology"/>
<dbReference type="InterPro" id="IPR038765">
    <property type="entry name" value="Papain-like_cys_pep_sf"/>
</dbReference>
<evidence type="ECO:0000256" key="1">
    <source>
        <dbReference type="ARBA" id="ARBA00008455"/>
    </source>
</evidence>
<dbReference type="PROSITE" id="PS00639">
    <property type="entry name" value="THIOL_PROTEASE_HIS"/>
    <property type="match status" value="1"/>
</dbReference>
<dbReference type="InterPro" id="IPR000668">
    <property type="entry name" value="Peptidase_C1A_C"/>
</dbReference>
<feature type="domain" description="Peptidase C1A papain C-terminal" evidence="5">
    <location>
        <begin position="2"/>
        <end position="119"/>
    </location>
</feature>
<evidence type="ECO:0000313" key="7">
    <source>
        <dbReference type="Proteomes" id="UP000436088"/>
    </source>
</evidence>
<keyword evidence="7" id="KW-1185">Reference proteome</keyword>
<dbReference type="GO" id="GO:0008234">
    <property type="term" value="F:cysteine-type peptidase activity"/>
    <property type="evidence" value="ECO:0007669"/>
    <property type="project" value="UniProtKB-KW"/>
</dbReference>
<dbReference type="GO" id="GO:0006508">
    <property type="term" value="P:proteolysis"/>
    <property type="evidence" value="ECO:0007669"/>
    <property type="project" value="UniProtKB-KW"/>
</dbReference>
<gene>
    <name evidence="6" type="ORF">F3Y22_tig00110548pilonHSYRG00480</name>
</gene>
<evidence type="ECO:0000256" key="4">
    <source>
        <dbReference type="ARBA" id="ARBA00022807"/>
    </source>
</evidence>
<sequence length="119" mass="13177">MKQEQTHRVRQGILNKTKVIAGNPCIKRFRTSARRNLVDKGGMLRCWANALKKAVAHQPVSIAIEAGGRAFQLYESGVFNGDCGSALDHGVVVVGYGTDENGQDYWIERNSWGSKWGEN</sequence>
<evidence type="ECO:0000256" key="2">
    <source>
        <dbReference type="ARBA" id="ARBA00022670"/>
    </source>
</evidence>
<keyword evidence="4" id="KW-0788">Thiol protease</keyword>
<dbReference type="SMART" id="SM00645">
    <property type="entry name" value="Pept_C1"/>
    <property type="match status" value="1"/>
</dbReference>
<dbReference type="Pfam" id="PF00112">
    <property type="entry name" value="Peptidase_C1"/>
    <property type="match status" value="1"/>
</dbReference>
<accession>A0A6A3A9X1</accession>
<dbReference type="Proteomes" id="UP000436088">
    <property type="component" value="Unassembled WGS sequence"/>
</dbReference>
<protein>
    <recommendedName>
        <fullName evidence="5">Peptidase C1A papain C-terminal domain-containing protein</fullName>
    </recommendedName>
</protein>
<dbReference type="SUPFAM" id="SSF54001">
    <property type="entry name" value="Cysteine proteinases"/>
    <property type="match status" value="1"/>
</dbReference>
<dbReference type="InterPro" id="IPR013128">
    <property type="entry name" value="Peptidase_C1A"/>
</dbReference>
<evidence type="ECO:0000313" key="6">
    <source>
        <dbReference type="EMBL" id="KAE8701194.1"/>
    </source>
</evidence>
<dbReference type="InterPro" id="IPR025660">
    <property type="entry name" value="Pept_his_AS"/>
</dbReference>
<evidence type="ECO:0000259" key="5">
    <source>
        <dbReference type="SMART" id="SM00645"/>
    </source>
</evidence>
<organism evidence="6 7">
    <name type="scientific">Hibiscus syriacus</name>
    <name type="common">Rose of Sharon</name>
    <dbReference type="NCBI Taxonomy" id="106335"/>
    <lineage>
        <taxon>Eukaryota</taxon>
        <taxon>Viridiplantae</taxon>
        <taxon>Streptophyta</taxon>
        <taxon>Embryophyta</taxon>
        <taxon>Tracheophyta</taxon>
        <taxon>Spermatophyta</taxon>
        <taxon>Magnoliopsida</taxon>
        <taxon>eudicotyledons</taxon>
        <taxon>Gunneridae</taxon>
        <taxon>Pentapetalae</taxon>
        <taxon>rosids</taxon>
        <taxon>malvids</taxon>
        <taxon>Malvales</taxon>
        <taxon>Malvaceae</taxon>
        <taxon>Malvoideae</taxon>
        <taxon>Hibiscus</taxon>
    </lineage>
</organism>
<dbReference type="AlphaFoldDB" id="A0A6A3A9X1"/>
<keyword evidence="2" id="KW-0645">Protease</keyword>